<dbReference type="GO" id="GO:0016020">
    <property type="term" value="C:membrane"/>
    <property type="evidence" value="ECO:0007669"/>
    <property type="project" value="InterPro"/>
</dbReference>
<name>A0A667IB22_LYNCA</name>
<dbReference type="FunFam" id="3.40.50.300:FF:000465">
    <property type="entry name" value="ATP-binding cassette, sub-family A (ABC1), member 3"/>
    <property type="match status" value="1"/>
</dbReference>
<evidence type="ECO:0000313" key="6">
    <source>
        <dbReference type="Proteomes" id="UP000472241"/>
    </source>
</evidence>
<dbReference type="GO" id="GO:0005319">
    <property type="term" value="F:lipid transporter activity"/>
    <property type="evidence" value="ECO:0007669"/>
    <property type="project" value="TreeGrafter"/>
</dbReference>
<feature type="domain" description="ABC transporter" evidence="4">
    <location>
        <begin position="117"/>
        <end position="347"/>
    </location>
</feature>
<dbReference type="AlphaFoldDB" id="A0A667IB22"/>
<dbReference type="CDD" id="cd03263">
    <property type="entry name" value="ABC_subfamily_A"/>
    <property type="match status" value="1"/>
</dbReference>
<dbReference type="InterPro" id="IPR026082">
    <property type="entry name" value="ABCA"/>
</dbReference>
<keyword evidence="1" id="KW-0547">Nucleotide-binding</keyword>
<dbReference type="PANTHER" id="PTHR19229">
    <property type="entry name" value="ATP-BINDING CASSETTE TRANSPORTER SUBFAMILY A ABCA"/>
    <property type="match status" value="1"/>
</dbReference>
<evidence type="ECO:0000256" key="2">
    <source>
        <dbReference type="ARBA" id="ARBA00022840"/>
    </source>
</evidence>
<reference evidence="5" key="1">
    <citation type="submission" date="2025-08" db="UniProtKB">
        <authorList>
            <consortium name="Ensembl"/>
        </authorList>
    </citation>
    <scope>IDENTIFICATION</scope>
</reference>
<feature type="compositionally biased region" description="Low complexity" evidence="3">
    <location>
        <begin position="18"/>
        <end position="36"/>
    </location>
</feature>
<evidence type="ECO:0000313" key="5">
    <source>
        <dbReference type="Ensembl" id="ENSLCNP00005030520.1"/>
    </source>
</evidence>
<dbReference type="InterPro" id="IPR027417">
    <property type="entry name" value="P-loop_NTPase"/>
</dbReference>
<dbReference type="GO" id="GO:0005524">
    <property type="term" value="F:ATP binding"/>
    <property type="evidence" value="ECO:0007669"/>
    <property type="project" value="UniProtKB-KW"/>
</dbReference>
<protein>
    <recommendedName>
        <fullName evidence="4">ABC transporter domain-containing protein</fullName>
    </recommendedName>
</protein>
<dbReference type="Pfam" id="PF00005">
    <property type="entry name" value="ABC_tran"/>
    <property type="match status" value="1"/>
</dbReference>
<dbReference type="GO" id="GO:0016887">
    <property type="term" value="F:ATP hydrolysis activity"/>
    <property type="evidence" value="ECO:0007669"/>
    <property type="project" value="InterPro"/>
</dbReference>
<dbReference type="PANTHER" id="PTHR19229:SF250">
    <property type="entry name" value="ABC TRANSPORTER DOMAIN-CONTAINING PROTEIN-RELATED"/>
    <property type="match status" value="1"/>
</dbReference>
<sequence length="391" mass="42922">MAGQERGSEPPRVDEGGAACTRAPQRPRAAPPLQQGPGRGLFADSVWRVGEPAAIPHKHNELTRVGCLRPVCFPPQPSYWCGHPRTVLGKEEEDDDPEKVLRTEYFEAEPEDLVAGIKIKHVTKVPHPGKAAVRDLNLNLYEGQITVLLGHNGAGKTTTLSMLTGLFPPTSGRAYVNGYEISQDMVQIRKSLGLCPQHDILFDNLTVAEHLYFYAQLKGLSRLKCPEEVQRMLHALSLEDKRDSLSRCLSGGLRRKLSIGIALIAGSKVLMLDEPTSGMDAVSRRAIWDLLQQHKSQRTVLLTTHFMDEADLLGDRVAIMAKGELQCCGSSLFLKQKYGERGGRGPAAISRLVRHHVPSATLESRAGAELSFILPKESTHRYASPGAQARP</sequence>
<dbReference type="GO" id="GO:0140359">
    <property type="term" value="F:ABC-type transporter activity"/>
    <property type="evidence" value="ECO:0007669"/>
    <property type="project" value="InterPro"/>
</dbReference>
<dbReference type="Proteomes" id="UP000472241">
    <property type="component" value="Unplaced"/>
</dbReference>
<dbReference type="PROSITE" id="PS50893">
    <property type="entry name" value="ABC_TRANSPORTER_2"/>
    <property type="match status" value="1"/>
</dbReference>
<feature type="region of interest" description="Disordered" evidence="3">
    <location>
        <begin position="1"/>
        <end position="41"/>
    </location>
</feature>
<dbReference type="Gene3D" id="3.40.50.300">
    <property type="entry name" value="P-loop containing nucleotide triphosphate hydrolases"/>
    <property type="match status" value="1"/>
</dbReference>
<dbReference type="SUPFAM" id="SSF52540">
    <property type="entry name" value="P-loop containing nucleoside triphosphate hydrolases"/>
    <property type="match status" value="1"/>
</dbReference>
<dbReference type="InterPro" id="IPR003439">
    <property type="entry name" value="ABC_transporter-like_ATP-bd"/>
</dbReference>
<evidence type="ECO:0000259" key="4">
    <source>
        <dbReference type="PROSITE" id="PS50893"/>
    </source>
</evidence>
<organism evidence="5 6">
    <name type="scientific">Lynx canadensis</name>
    <name type="common">Canada lynx</name>
    <name type="synonym">Felis canadensis</name>
    <dbReference type="NCBI Taxonomy" id="61383"/>
    <lineage>
        <taxon>Eukaryota</taxon>
        <taxon>Metazoa</taxon>
        <taxon>Chordata</taxon>
        <taxon>Craniata</taxon>
        <taxon>Vertebrata</taxon>
        <taxon>Euteleostomi</taxon>
        <taxon>Mammalia</taxon>
        <taxon>Eutheria</taxon>
        <taxon>Laurasiatheria</taxon>
        <taxon>Carnivora</taxon>
        <taxon>Feliformia</taxon>
        <taxon>Felidae</taxon>
        <taxon>Felinae</taxon>
        <taxon>Lynx</taxon>
    </lineage>
</organism>
<feature type="compositionally biased region" description="Basic and acidic residues" evidence="3">
    <location>
        <begin position="1"/>
        <end position="15"/>
    </location>
</feature>
<dbReference type="Ensembl" id="ENSLCNT00005034066.1">
    <property type="protein sequence ID" value="ENSLCNP00005030520.1"/>
    <property type="gene ID" value="ENSLCNG00005019889.1"/>
</dbReference>
<accession>A0A667IB22</accession>
<evidence type="ECO:0000256" key="3">
    <source>
        <dbReference type="SAM" id="MobiDB-lite"/>
    </source>
</evidence>
<evidence type="ECO:0000256" key="1">
    <source>
        <dbReference type="ARBA" id="ARBA00022741"/>
    </source>
</evidence>
<keyword evidence="6" id="KW-1185">Reference proteome</keyword>
<reference evidence="5" key="2">
    <citation type="submission" date="2025-09" db="UniProtKB">
        <authorList>
            <consortium name="Ensembl"/>
        </authorList>
    </citation>
    <scope>IDENTIFICATION</scope>
</reference>
<dbReference type="InterPro" id="IPR003593">
    <property type="entry name" value="AAA+_ATPase"/>
</dbReference>
<keyword evidence="2" id="KW-0067">ATP-binding</keyword>
<dbReference type="SMART" id="SM00382">
    <property type="entry name" value="AAA"/>
    <property type="match status" value="1"/>
</dbReference>
<proteinExistence type="predicted"/>